<evidence type="ECO:0000259" key="1">
    <source>
        <dbReference type="PROSITE" id="PS51352"/>
    </source>
</evidence>
<dbReference type="OrthoDB" id="979391at2"/>
<proteinExistence type="predicted"/>
<keyword evidence="2" id="KW-0413">Isomerase</keyword>
<dbReference type="EMBL" id="FRCY01000018">
    <property type="protein sequence ID" value="SHN30960.1"/>
    <property type="molecule type" value="Genomic_DNA"/>
</dbReference>
<dbReference type="InterPro" id="IPR013766">
    <property type="entry name" value="Thioredoxin_domain"/>
</dbReference>
<dbReference type="CDD" id="cd02966">
    <property type="entry name" value="TlpA_like_family"/>
    <property type="match status" value="1"/>
</dbReference>
<gene>
    <name evidence="2" type="ORF">SAMN04488057_118102</name>
</gene>
<dbReference type="Gene3D" id="3.40.30.10">
    <property type="entry name" value="Glutaredoxin"/>
    <property type="match status" value="1"/>
</dbReference>
<dbReference type="InterPro" id="IPR013740">
    <property type="entry name" value="Redoxin"/>
</dbReference>
<dbReference type="PANTHER" id="PTHR42852">
    <property type="entry name" value="THIOL:DISULFIDE INTERCHANGE PROTEIN DSBE"/>
    <property type="match status" value="1"/>
</dbReference>
<keyword evidence="3" id="KW-1185">Reference proteome</keyword>
<dbReference type="RefSeq" id="WP_073097559.1">
    <property type="nucleotide sequence ID" value="NZ_FRCY01000018.1"/>
</dbReference>
<accession>A0A1M7QJG0</accession>
<organism evidence="2 3">
    <name type="scientific">Cyclobacterium lianum</name>
    <dbReference type="NCBI Taxonomy" id="388280"/>
    <lineage>
        <taxon>Bacteria</taxon>
        <taxon>Pseudomonadati</taxon>
        <taxon>Bacteroidota</taxon>
        <taxon>Cytophagia</taxon>
        <taxon>Cytophagales</taxon>
        <taxon>Cyclobacteriaceae</taxon>
        <taxon>Cyclobacterium</taxon>
    </lineage>
</organism>
<feature type="domain" description="Thioredoxin" evidence="1">
    <location>
        <begin position="132"/>
        <end position="267"/>
    </location>
</feature>
<sequence length="267" mass="30602">MSKYQIILPILLHLLFPACKEKSEGNSISGKVGVLDPEVTINKIESDFSEWWTYHSANISLSSDFIGLNEKSDTIHKEQFLEQLTSGDFIPLKLKSADKTEIYKLYELDTLADKGIGSIIKNASTTNLKHFRMEGKTFPEFDFTDFNGRHYNNENTKGKTILIKTWFIGCTACIAEFPELNKLAEDHENDDDRVFVSLALDAKPELERFLLKKPFKYQVVPEKRDFLEKELNLQIYPTHIVVDKNGIIVKVVNKASEMIAFIENNMD</sequence>
<dbReference type="GO" id="GO:0016491">
    <property type="term" value="F:oxidoreductase activity"/>
    <property type="evidence" value="ECO:0007669"/>
    <property type="project" value="InterPro"/>
</dbReference>
<dbReference type="GO" id="GO:0016853">
    <property type="term" value="F:isomerase activity"/>
    <property type="evidence" value="ECO:0007669"/>
    <property type="project" value="UniProtKB-KW"/>
</dbReference>
<evidence type="ECO:0000313" key="2">
    <source>
        <dbReference type="EMBL" id="SHN30960.1"/>
    </source>
</evidence>
<reference evidence="2 3" key="1">
    <citation type="submission" date="2016-11" db="EMBL/GenBank/DDBJ databases">
        <authorList>
            <person name="Jaros S."/>
            <person name="Januszkiewicz K."/>
            <person name="Wedrychowicz H."/>
        </authorList>
    </citation>
    <scope>NUCLEOTIDE SEQUENCE [LARGE SCALE GENOMIC DNA]</scope>
    <source>
        <strain evidence="2 3">CGMCC 1.6102</strain>
    </source>
</reference>
<dbReference type="PANTHER" id="PTHR42852:SF17">
    <property type="entry name" value="THIOREDOXIN-LIKE PROTEIN HI_1115"/>
    <property type="match status" value="1"/>
</dbReference>
<dbReference type="InterPro" id="IPR050553">
    <property type="entry name" value="Thioredoxin_ResA/DsbE_sf"/>
</dbReference>
<dbReference type="InterPro" id="IPR036249">
    <property type="entry name" value="Thioredoxin-like_sf"/>
</dbReference>
<dbReference type="SUPFAM" id="SSF52833">
    <property type="entry name" value="Thioredoxin-like"/>
    <property type="match status" value="1"/>
</dbReference>
<name>A0A1M7QJG0_9BACT</name>
<dbReference type="PROSITE" id="PS51352">
    <property type="entry name" value="THIOREDOXIN_2"/>
    <property type="match status" value="1"/>
</dbReference>
<evidence type="ECO:0000313" key="3">
    <source>
        <dbReference type="Proteomes" id="UP000184513"/>
    </source>
</evidence>
<dbReference type="Proteomes" id="UP000184513">
    <property type="component" value="Unassembled WGS sequence"/>
</dbReference>
<protein>
    <submittedName>
        <fullName evidence="2">Thiol-disulfide isomerase or thioredoxin</fullName>
    </submittedName>
</protein>
<dbReference type="AlphaFoldDB" id="A0A1M7QJG0"/>
<dbReference type="Pfam" id="PF08534">
    <property type="entry name" value="Redoxin"/>
    <property type="match status" value="1"/>
</dbReference>